<comment type="catalytic activity">
    <reaction evidence="1">
        <text>(E)-cinnamate + H(+) = styrene + CO2</text>
        <dbReference type="Rhea" id="RHEA:46920"/>
        <dbReference type="ChEBI" id="CHEBI:15378"/>
        <dbReference type="ChEBI" id="CHEBI:15669"/>
        <dbReference type="ChEBI" id="CHEBI:16526"/>
        <dbReference type="ChEBI" id="CHEBI:27452"/>
        <dbReference type="EC" id="4.1.1.102"/>
    </reaction>
</comment>
<dbReference type="GO" id="GO:0005737">
    <property type="term" value="C:cytoplasm"/>
    <property type="evidence" value="ECO:0007669"/>
    <property type="project" value="UniProtKB-SubCell"/>
</dbReference>
<feature type="binding site" evidence="1">
    <location>
        <begin position="221"/>
        <end position="222"/>
    </location>
    <ligand>
        <name>prenylated FMN</name>
        <dbReference type="ChEBI" id="CHEBI:87746"/>
    </ligand>
</feature>
<dbReference type="SUPFAM" id="SSF143968">
    <property type="entry name" value="UbiD C-terminal domain-like"/>
    <property type="match status" value="1"/>
</dbReference>
<feature type="region of interest" description="Disordered" evidence="2">
    <location>
        <begin position="1"/>
        <end position="22"/>
    </location>
</feature>
<dbReference type="GO" id="GO:0046872">
    <property type="term" value="F:metal ion binding"/>
    <property type="evidence" value="ECO:0007669"/>
    <property type="project" value="UniProtKB-KW"/>
</dbReference>
<feature type="binding site" evidence="1">
    <location>
        <position position="222"/>
    </location>
    <ligand>
        <name>Mn(2+)</name>
        <dbReference type="ChEBI" id="CHEBI:29035"/>
    </ligand>
</feature>
<feature type="binding site" evidence="1">
    <location>
        <position position="264"/>
    </location>
    <ligand>
        <name>prenylated FMN</name>
        <dbReference type="ChEBI" id="CHEBI:87746"/>
    </ligand>
</feature>
<comment type="caution">
    <text evidence="6">The sequence shown here is derived from an EMBL/GenBank/DDBJ whole genome shotgun (WGS) entry which is preliminary data.</text>
</comment>
<keyword evidence="1" id="KW-0210">Decarboxylase</keyword>
<reference evidence="6" key="2">
    <citation type="submission" date="2022-07" db="EMBL/GenBank/DDBJ databases">
        <authorList>
            <person name="Goncalves M.F.M."/>
            <person name="Hilario S."/>
            <person name="Van De Peer Y."/>
            <person name="Esteves A.C."/>
            <person name="Alves A."/>
        </authorList>
    </citation>
    <scope>NUCLEOTIDE SEQUENCE</scope>
    <source>
        <strain evidence="6">MUM 19.33</strain>
    </source>
</reference>
<dbReference type="InterPro" id="IPR049381">
    <property type="entry name" value="UbiD-like_C"/>
</dbReference>
<feature type="domain" description="3-octaprenyl-4-hydroxybenzoate carboxy-lyase-like N-terminal" evidence="4">
    <location>
        <begin position="45"/>
        <end position="131"/>
    </location>
</feature>
<reference evidence="6" key="1">
    <citation type="journal article" date="2021" name="J Fungi (Basel)">
        <title>Genomic and Metabolomic Analyses of the Marine Fungus Emericellopsis cladophorae: Insights into Saltwater Adaptability Mechanisms and Its Biosynthetic Potential.</title>
        <authorList>
            <person name="Goncalves M.F.M."/>
            <person name="Hilario S."/>
            <person name="Van de Peer Y."/>
            <person name="Esteves A.C."/>
            <person name="Alves A."/>
        </authorList>
    </citation>
    <scope>NUCLEOTIDE SEQUENCE</scope>
    <source>
        <strain evidence="6">MUM 19.33</strain>
    </source>
</reference>
<proteinExistence type="inferred from homology"/>
<keyword evidence="1" id="KW-0479">Metal-binding</keyword>
<dbReference type="InterPro" id="IPR048304">
    <property type="entry name" value="UbiD_Rift_dom"/>
</dbReference>
<dbReference type="GO" id="GO:0046281">
    <property type="term" value="P:cinnamic acid catabolic process"/>
    <property type="evidence" value="ECO:0007669"/>
    <property type="project" value="UniProtKB-UniRule"/>
</dbReference>
<protein>
    <recommendedName>
        <fullName evidence="1">Ferulic acid decarboxylase 1</fullName>
        <ecNumber evidence="1">4.1.1.102</ecNumber>
    </recommendedName>
    <alternativeName>
        <fullName evidence="1">Phenacrylate decarboxylase</fullName>
    </alternativeName>
</protein>
<organism evidence="6 7">
    <name type="scientific">Emericellopsis cladophorae</name>
    <dbReference type="NCBI Taxonomy" id="2686198"/>
    <lineage>
        <taxon>Eukaryota</taxon>
        <taxon>Fungi</taxon>
        <taxon>Dikarya</taxon>
        <taxon>Ascomycota</taxon>
        <taxon>Pezizomycotina</taxon>
        <taxon>Sordariomycetes</taxon>
        <taxon>Hypocreomycetidae</taxon>
        <taxon>Hypocreales</taxon>
        <taxon>Bionectriaceae</taxon>
        <taxon>Emericellopsis</taxon>
    </lineage>
</organism>
<dbReference type="InterPro" id="IPR032903">
    <property type="entry name" value="FDC-like"/>
</dbReference>
<evidence type="ECO:0000313" key="6">
    <source>
        <dbReference type="EMBL" id="KAI6781170.1"/>
    </source>
</evidence>
<evidence type="ECO:0000313" key="7">
    <source>
        <dbReference type="Proteomes" id="UP001055219"/>
    </source>
</evidence>
<comment type="catalytic activity">
    <reaction evidence="1">
        <text>(E)-ferulate + H(+) = 2-methoxy-4-vinylphenol + CO2</text>
        <dbReference type="Rhea" id="RHEA:33807"/>
        <dbReference type="ChEBI" id="CHEBI:15378"/>
        <dbReference type="ChEBI" id="CHEBI:16526"/>
        <dbReference type="ChEBI" id="CHEBI:29749"/>
        <dbReference type="ChEBI" id="CHEBI:42438"/>
        <dbReference type="EC" id="4.1.1.102"/>
    </reaction>
</comment>
<evidence type="ECO:0000259" key="4">
    <source>
        <dbReference type="Pfam" id="PF20695"/>
    </source>
</evidence>
<dbReference type="SUPFAM" id="SSF50475">
    <property type="entry name" value="FMN-binding split barrel"/>
    <property type="match status" value="1"/>
</dbReference>
<comment type="subcellular location">
    <subcellularLocation>
        <location evidence="1">Cytoplasm</location>
    </subcellularLocation>
</comment>
<evidence type="ECO:0000259" key="3">
    <source>
        <dbReference type="Pfam" id="PF01977"/>
    </source>
</evidence>
<comment type="function">
    <text evidence="1">Catalyzes the reversible decarboxylation of aromatic carboxylic acids like ferulic acid, p-coumaric acid or cinnamic acid, producing the corresponding vinyl derivatives 4-vinylphenol, 4-vinylguaiacol, and styrene, respectively, which play the role of aroma metabolites.</text>
</comment>
<comment type="catalytic activity">
    <reaction evidence="1">
        <text>(E)-4-coumarate + H(+) = 4-vinylphenol + CO2</text>
        <dbReference type="Rhea" id="RHEA:33227"/>
        <dbReference type="ChEBI" id="CHEBI:1883"/>
        <dbReference type="ChEBI" id="CHEBI:12876"/>
        <dbReference type="ChEBI" id="CHEBI:15378"/>
        <dbReference type="ChEBI" id="CHEBI:16526"/>
        <dbReference type="EC" id="4.1.1.102"/>
    </reaction>
</comment>
<name>A0A9P9Y141_9HYPO</name>
<keyword evidence="1" id="KW-0963">Cytoplasm</keyword>
<dbReference type="EC" id="4.1.1.102" evidence="1"/>
<comment type="cofactor">
    <cofactor evidence="1">
        <name>prenylated FMN</name>
        <dbReference type="ChEBI" id="CHEBI:87746"/>
    </cofactor>
    <text evidence="1">Binds 1 prenylated FMN per subunit.</text>
</comment>
<dbReference type="InterPro" id="IPR049383">
    <property type="entry name" value="UbiD-like_N"/>
</dbReference>
<dbReference type="NCBIfam" id="TIGR00148">
    <property type="entry name" value="UbiD family decarboxylase"/>
    <property type="match status" value="1"/>
</dbReference>
<feature type="binding site" evidence="1">
    <location>
        <position position="264"/>
    </location>
    <ligand>
        <name>Mn(2+)</name>
        <dbReference type="ChEBI" id="CHEBI:29035"/>
    </ligand>
</feature>
<dbReference type="InterPro" id="IPR002830">
    <property type="entry name" value="UbiD"/>
</dbReference>
<dbReference type="Pfam" id="PF01977">
    <property type="entry name" value="UbiD"/>
    <property type="match status" value="1"/>
</dbReference>
<comment type="caution">
    <text evidence="1">Lacks conserved residue(s) required for the propagation of feature annotation.</text>
</comment>
<dbReference type="OrthoDB" id="4878259at2759"/>
<dbReference type="AlphaFoldDB" id="A0A9P9Y141"/>
<keyword evidence="1" id="KW-0464">Manganese</keyword>
<comment type="subunit">
    <text evidence="1">Homodimer. May form higher order oligomers.</text>
</comment>
<accession>A0A9P9Y141</accession>
<dbReference type="Pfam" id="PF20696">
    <property type="entry name" value="UbiD_C"/>
    <property type="match status" value="1"/>
</dbReference>
<evidence type="ECO:0000256" key="2">
    <source>
        <dbReference type="SAM" id="MobiDB-lite"/>
    </source>
</evidence>
<feature type="binding site" evidence="1">
    <location>
        <position position="199"/>
    </location>
    <ligand>
        <name>Mn(2+)</name>
        <dbReference type="ChEBI" id="CHEBI:29035"/>
    </ligand>
</feature>
<evidence type="ECO:0000256" key="1">
    <source>
        <dbReference type="HAMAP-Rule" id="MF_03196"/>
    </source>
</evidence>
<dbReference type="EMBL" id="JAGIXG020000024">
    <property type="protein sequence ID" value="KAI6781170.1"/>
    <property type="molecule type" value="Genomic_DNA"/>
</dbReference>
<dbReference type="PANTHER" id="PTHR30108">
    <property type="entry name" value="3-OCTAPRENYL-4-HYDROXYBENZOATE CARBOXY-LYASE-RELATED"/>
    <property type="match status" value="1"/>
</dbReference>
<dbReference type="Gene3D" id="1.20.5.4570">
    <property type="match status" value="1"/>
</dbReference>
<comment type="cofactor">
    <cofactor evidence="1">
        <name>Mn(2+)</name>
        <dbReference type="ChEBI" id="CHEBI:29035"/>
    </cofactor>
</comment>
<dbReference type="Pfam" id="PF20695">
    <property type="entry name" value="UbiD_N"/>
    <property type="match status" value="1"/>
</dbReference>
<feature type="domain" description="3-octaprenyl-4-hydroxybenzoate carboxy-lyase-like C-terminal" evidence="5">
    <location>
        <begin position="358"/>
        <end position="490"/>
    </location>
</feature>
<keyword evidence="1" id="KW-0456">Lyase</keyword>
<dbReference type="Proteomes" id="UP001055219">
    <property type="component" value="Unassembled WGS sequence"/>
</dbReference>
<feature type="domain" description="3-octaprenyl-4-hydroxybenzoate carboxy-lyase-like Rift-related" evidence="3">
    <location>
        <begin position="149"/>
        <end position="349"/>
    </location>
</feature>
<sequence>MLLSKSSRLAGHPPASQLHRHIRHQSALVTKQETIDAQLDFRTFIDVLRKDGDLAEITREVDPHLEVGAIVRRVSETNAKAPLFQKVKGAKDGLFRIFGNAASLRSSERERYGRIARNIGLEPGASWKDILVRTQEAKTREAMKPNIVADGPCKQNKMFGEDIDLHKLPAPMLHADDGGKYLQTYGVHFLRSPDGTWTNCSIFRGMIHDSRRLVCLVGTGQHNAIIREKWIQAGKTEMPWALALGVPPSLNLAAALPIPEGVTEAEYIGAQVGKPLDMVKCELSDLEVPASSEIVLEGTASLVDKAYEGPFEDFLGLHFDNDMHMHPLFRVDAITYRDDAILPVSVPGRITDESHTTCAMASEELLTFVKAKGFPILDANAPLEMMGTWCALKVDTAALTASKTTSKEFCEALGQIVFRNKSSMLTNRILLFGPDVDIYSLRDILWALATRCRPAQDEYVFEDVPSFPLTPYMCHGGGSVRNGGKVIMDCLFPMEYRGEKTFHSVDFETSYPRDVQERVLQNWEGDGLGV</sequence>
<dbReference type="PANTHER" id="PTHR30108:SF17">
    <property type="entry name" value="FERULIC ACID DECARBOXYLASE 1"/>
    <property type="match status" value="1"/>
</dbReference>
<evidence type="ECO:0000259" key="5">
    <source>
        <dbReference type="Pfam" id="PF20696"/>
    </source>
</evidence>
<dbReference type="Gene3D" id="3.40.1670.10">
    <property type="entry name" value="UbiD C-terminal domain-like"/>
    <property type="match status" value="1"/>
</dbReference>
<feature type="binding site" evidence="1">
    <location>
        <position position="421"/>
    </location>
    <ligand>
        <name>prenylated FMN</name>
        <dbReference type="ChEBI" id="CHEBI:87746"/>
    </ligand>
</feature>
<dbReference type="GO" id="GO:0033494">
    <property type="term" value="P:ferulate metabolic process"/>
    <property type="evidence" value="ECO:0007669"/>
    <property type="project" value="UniProtKB-UniRule"/>
</dbReference>
<comment type="similarity">
    <text evidence="1">Belongs to the UbiD family. UbiD-like/FDC subfamily.</text>
</comment>
<keyword evidence="7" id="KW-1185">Reference proteome</keyword>
<dbReference type="HAMAP" id="MF_01983">
    <property type="entry name" value="UbiD_FDC"/>
    <property type="match status" value="1"/>
</dbReference>
<dbReference type="GO" id="GO:0016831">
    <property type="term" value="F:carboxy-lyase activity"/>
    <property type="evidence" value="ECO:0007669"/>
    <property type="project" value="UniProtKB-UniRule"/>
</dbReference>
<gene>
    <name evidence="1" type="primary">FDC1</name>
    <name evidence="6" type="ORF">J7T54_002526</name>
</gene>